<evidence type="ECO:0000313" key="1">
    <source>
        <dbReference type="EMBL" id="CAB5156547.1"/>
    </source>
</evidence>
<organism evidence="1">
    <name type="scientific">uncultured Caudovirales phage</name>
    <dbReference type="NCBI Taxonomy" id="2100421"/>
    <lineage>
        <taxon>Viruses</taxon>
        <taxon>Duplodnaviria</taxon>
        <taxon>Heunggongvirae</taxon>
        <taxon>Uroviricota</taxon>
        <taxon>Caudoviricetes</taxon>
        <taxon>Peduoviridae</taxon>
        <taxon>Maltschvirus</taxon>
        <taxon>Maltschvirus maltsch</taxon>
    </lineage>
</organism>
<gene>
    <name evidence="1" type="ORF">UFOVP150_75</name>
</gene>
<sequence>MKRYEAKLSNGITCIVVADSESQASLCVCAMLMHTAYYRDSNLLVG</sequence>
<accession>A0A6J7W719</accession>
<dbReference type="EMBL" id="LR798199">
    <property type="protein sequence ID" value="CAB5156547.1"/>
    <property type="molecule type" value="Genomic_DNA"/>
</dbReference>
<name>A0A6J7W719_9CAUD</name>
<protein>
    <submittedName>
        <fullName evidence="1">Uncharacterized protein</fullName>
    </submittedName>
</protein>
<proteinExistence type="predicted"/>
<reference evidence="1" key="1">
    <citation type="submission" date="2020-05" db="EMBL/GenBank/DDBJ databases">
        <authorList>
            <person name="Chiriac C."/>
            <person name="Salcher M."/>
            <person name="Ghai R."/>
            <person name="Kavagutti S V."/>
        </authorList>
    </citation>
    <scope>NUCLEOTIDE SEQUENCE</scope>
</reference>